<name>A0A2T5PKM8_ECTOL</name>
<evidence type="ECO:0000313" key="2">
    <source>
        <dbReference type="Proteomes" id="UP000244052"/>
    </source>
</evidence>
<accession>A0A2T5PKM8</accession>
<keyword evidence="2" id="KW-1185">Reference proteome</keyword>
<comment type="caution">
    <text evidence="1">The sequence shown here is derived from an EMBL/GenBank/DDBJ whole genome shotgun (WGS) entry which is preliminary data.</text>
</comment>
<dbReference type="Proteomes" id="UP000244052">
    <property type="component" value="Unassembled WGS sequence"/>
</dbReference>
<dbReference type="AlphaFoldDB" id="A0A2T5PKM8"/>
<protein>
    <submittedName>
        <fullName evidence="1">Uncharacterized protein</fullName>
    </submittedName>
</protein>
<proteinExistence type="predicted"/>
<dbReference type="EMBL" id="QASO01000090">
    <property type="protein sequence ID" value="PTU78321.1"/>
    <property type="molecule type" value="Genomic_DNA"/>
</dbReference>
<organism evidence="1 2">
    <name type="scientific">Ectopseudomonas oleovorans</name>
    <name type="common">Pseudomonas oleovorans</name>
    <dbReference type="NCBI Taxonomy" id="301"/>
    <lineage>
        <taxon>Bacteria</taxon>
        <taxon>Pseudomonadati</taxon>
        <taxon>Pseudomonadota</taxon>
        <taxon>Gammaproteobacteria</taxon>
        <taxon>Pseudomonadales</taxon>
        <taxon>Pseudomonadaceae</taxon>
        <taxon>Ectopseudomonas</taxon>
    </lineage>
</organism>
<gene>
    <name evidence="1" type="ORF">DBO86_14895</name>
</gene>
<reference evidence="1 2" key="1">
    <citation type="submission" date="2018-04" db="EMBL/GenBank/DDBJ databases">
        <title>Pseudomonas sp. nov., isolated from mangrove soil.</title>
        <authorList>
            <person name="Chen C."/>
        </authorList>
    </citation>
    <scope>NUCLEOTIDE SEQUENCE [LARGE SCALE GENOMIC DNA]</scope>
    <source>
        <strain evidence="1 2">JCM 14246</strain>
    </source>
</reference>
<evidence type="ECO:0000313" key="1">
    <source>
        <dbReference type="EMBL" id="PTU78321.1"/>
    </source>
</evidence>
<sequence length="158" mass="17505">MHPPYVAELETLKVGEMVPMGGNGTLKQGIDAEGRFLEGTTDTGGPLFIEVKNYTSRYGLSNLKEQVDKHFKTKILRALNNSGNGWARQGKPHLHFEWMGDGFSKEVSLANRKEAVLKICDDYVRGALALVNPAFDCKKDITFHIVDELVDPLTSKGI</sequence>